<evidence type="ECO:0000313" key="2">
    <source>
        <dbReference type="EMBL" id="MER2491452.1"/>
    </source>
</evidence>
<evidence type="ECO:0000313" key="3">
    <source>
        <dbReference type="Proteomes" id="UP001467690"/>
    </source>
</evidence>
<dbReference type="Proteomes" id="UP001467690">
    <property type="component" value="Unassembled WGS sequence"/>
</dbReference>
<dbReference type="InterPro" id="IPR058059">
    <property type="entry name" value="PA3496-like"/>
</dbReference>
<dbReference type="Pfam" id="PF12065">
    <property type="entry name" value="DUF3545"/>
    <property type="match status" value="1"/>
</dbReference>
<protein>
    <submittedName>
        <fullName evidence="2">DUF3545 family protein</fullName>
    </submittedName>
</protein>
<organism evidence="2 3">
    <name type="scientific">Catenovulum sediminis</name>
    <dbReference type="NCBI Taxonomy" id="1740262"/>
    <lineage>
        <taxon>Bacteria</taxon>
        <taxon>Pseudomonadati</taxon>
        <taxon>Pseudomonadota</taxon>
        <taxon>Gammaproteobacteria</taxon>
        <taxon>Alteromonadales</taxon>
        <taxon>Alteromonadaceae</taxon>
        <taxon>Catenovulum</taxon>
    </lineage>
</organism>
<dbReference type="EMBL" id="JBELOE010000116">
    <property type="protein sequence ID" value="MER2491452.1"/>
    <property type="molecule type" value="Genomic_DNA"/>
</dbReference>
<accession>A0ABV1RFI7</accession>
<dbReference type="InterPro" id="IPR021932">
    <property type="entry name" value="DUF3545"/>
</dbReference>
<comment type="caution">
    <text evidence="2">The sequence shown here is derived from an EMBL/GenBank/DDBJ whole genome shotgun (WGS) entry which is preliminary data.</text>
</comment>
<gene>
    <name evidence="2" type="ORF">ABS311_06110</name>
</gene>
<feature type="region of interest" description="Disordered" evidence="1">
    <location>
        <begin position="1"/>
        <end position="25"/>
    </location>
</feature>
<proteinExistence type="predicted"/>
<name>A0ABV1RFI7_9ALTE</name>
<reference evidence="2 3" key="1">
    <citation type="submission" date="2024-06" db="EMBL/GenBank/DDBJ databases">
        <authorList>
            <person name="Chen R.Y."/>
        </authorList>
    </citation>
    <scope>NUCLEOTIDE SEQUENCE [LARGE SCALE GENOMIC DNA]</scope>
    <source>
        <strain evidence="2 3">D2</strain>
    </source>
</reference>
<evidence type="ECO:0000256" key="1">
    <source>
        <dbReference type="SAM" id="MobiDB-lite"/>
    </source>
</evidence>
<dbReference type="RefSeq" id="WP_143871693.1">
    <property type="nucleotide sequence ID" value="NZ_CP041660.1"/>
</dbReference>
<keyword evidence="3" id="KW-1185">Reference proteome</keyword>
<dbReference type="NCBIfam" id="NF046101">
    <property type="entry name" value="PA3496_fam"/>
    <property type="match status" value="1"/>
</dbReference>
<sequence>MEMTNEIFFPSTRHSNNESKSSKKRKWREIEAILDQRNLSRELDDIDEFGQLKEHYQLDI</sequence>